<gene>
    <name evidence="2" type="ORF">OHU35_00555</name>
</gene>
<proteinExistence type="predicted"/>
<organism evidence="2 3">
    <name type="scientific">Streptomyces purpurascens</name>
    <dbReference type="NCBI Taxonomy" id="1924"/>
    <lineage>
        <taxon>Bacteria</taxon>
        <taxon>Bacillati</taxon>
        <taxon>Actinomycetota</taxon>
        <taxon>Actinomycetes</taxon>
        <taxon>Kitasatosporales</taxon>
        <taxon>Streptomycetaceae</taxon>
        <taxon>Streptomyces</taxon>
    </lineage>
</organism>
<dbReference type="EMBL" id="CP108341">
    <property type="protein sequence ID" value="WTW24622.1"/>
    <property type="molecule type" value="Genomic_DNA"/>
</dbReference>
<evidence type="ECO:0000256" key="1">
    <source>
        <dbReference type="SAM" id="MobiDB-lite"/>
    </source>
</evidence>
<reference evidence="2 3" key="1">
    <citation type="submission" date="2022-10" db="EMBL/GenBank/DDBJ databases">
        <title>The complete genomes of actinobacterial strains from the NBC collection.</title>
        <authorList>
            <person name="Joergensen T.S."/>
            <person name="Alvarez Arevalo M."/>
            <person name="Sterndorff E.B."/>
            <person name="Faurdal D."/>
            <person name="Vuksanovic O."/>
            <person name="Mourched A.-S."/>
            <person name="Charusanti P."/>
            <person name="Shaw S."/>
            <person name="Blin K."/>
            <person name="Weber T."/>
        </authorList>
    </citation>
    <scope>NUCLEOTIDE SEQUENCE [LARGE SCALE GENOMIC DNA]</scope>
    <source>
        <strain evidence="2 3">NBC_00017</strain>
    </source>
</reference>
<name>A0ABZ1M9N0_STREF</name>
<sequence>MGQENEGSNASAPDQPPDLVCRRIGTTPRGDGLDDPRVAVQDQHVIADIEHRHHQPAQPLQRRALADAGLLQRLVEPMEEVLDDCRDEHLPVREVPLEGAAPDVRSRDVRSVASRRRDSTDAAAPRIARRVRPRTPDSRIPLTMTAP</sequence>
<dbReference type="RefSeq" id="WP_189729660.1">
    <property type="nucleotide sequence ID" value="NZ_BMUK01000018.1"/>
</dbReference>
<evidence type="ECO:0000313" key="3">
    <source>
        <dbReference type="Proteomes" id="UP001621512"/>
    </source>
</evidence>
<feature type="region of interest" description="Disordered" evidence="1">
    <location>
        <begin position="93"/>
        <end position="147"/>
    </location>
</feature>
<evidence type="ECO:0000313" key="2">
    <source>
        <dbReference type="EMBL" id="WTW24622.1"/>
    </source>
</evidence>
<feature type="compositionally biased region" description="Basic and acidic residues" evidence="1">
    <location>
        <begin position="104"/>
        <end position="120"/>
    </location>
</feature>
<keyword evidence="3" id="KW-1185">Reference proteome</keyword>
<accession>A0ABZ1M9N0</accession>
<feature type="region of interest" description="Disordered" evidence="1">
    <location>
        <begin position="1"/>
        <end position="36"/>
    </location>
</feature>
<dbReference type="Proteomes" id="UP001621512">
    <property type="component" value="Chromosome"/>
</dbReference>
<feature type="compositionally biased region" description="Polar residues" evidence="1">
    <location>
        <begin position="1"/>
        <end position="12"/>
    </location>
</feature>
<protein>
    <submittedName>
        <fullName evidence="2">Uncharacterized protein</fullName>
    </submittedName>
</protein>